<dbReference type="SUPFAM" id="SSF63418">
    <property type="entry name" value="MurE/MurF N-terminal domain"/>
    <property type="match status" value="1"/>
</dbReference>
<keyword evidence="9 10" id="KW-0961">Cell wall biogenesis/degradation</keyword>
<dbReference type="EC" id="6.3.2.10" evidence="10 11"/>
<organism evidence="15 16">
    <name type="scientific">Marinihelvus fidelis</name>
    <dbReference type="NCBI Taxonomy" id="2613842"/>
    <lineage>
        <taxon>Bacteria</taxon>
        <taxon>Pseudomonadati</taxon>
        <taxon>Pseudomonadota</taxon>
        <taxon>Gammaproteobacteria</taxon>
        <taxon>Chromatiales</taxon>
        <taxon>Wenzhouxiangellaceae</taxon>
        <taxon>Marinihelvus</taxon>
    </lineage>
</organism>
<evidence type="ECO:0000256" key="5">
    <source>
        <dbReference type="ARBA" id="ARBA00022840"/>
    </source>
</evidence>
<dbReference type="InterPro" id="IPR000713">
    <property type="entry name" value="Mur_ligase_N"/>
</dbReference>
<comment type="caution">
    <text evidence="15">The sequence shown here is derived from an EMBL/GenBank/DDBJ whole genome shotgun (WGS) entry which is preliminary data.</text>
</comment>
<evidence type="ECO:0000256" key="11">
    <source>
        <dbReference type="RuleBase" id="RU004136"/>
    </source>
</evidence>
<dbReference type="GO" id="GO:0005737">
    <property type="term" value="C:cytoplasm"/>
    <property type="evidence" value="ECO:0007669"/>
    <property type="project" value="UniProtKB-SubCell"/>
</dbReference>
<dbReference type="GO" id="GO:0071555">
    <property type="term" value="P:cell wall organization"/>
    <property type="evidence" value="ECO:0007669"/>
    <property type="project" value="UniProtKB-KW"/>
</dbReference>
<reference evidence="15 16" key="1">
    <citation type="submission" date="2019-09" db="EMBL/GenBank/DDBJ databases">
        <title>Wenzhouxiangella sp. Genome sequencing and assembly.</title>
        <authorList>
            <person name="Zhang R."/>
        </authorList>
    </citation>
    <scope>NUCLEOTIDE SEQUENCE [LARGE SCALE GENOMIC DNA]</scope>
    <source>
        <strain evidence="15 16">W260</strain>
    </source>
</reference>
<evidence type="ECO:0000256" key="9">
    <source>
        <dbReference type="ARBA" id="ARBA00023316"/>
    </source>
</evidence>
<evidence type="ECO:0000313" key="15">
    <source>
        <dbReference type="EMBL" id="KAA9129765.1"/>
    </source>
</evidence>
<gene>
    <name evidence="10" type="primary">murF</name>
    <name evidence="15" type="ORF">F3N42_14380</name>
</gene>
<dbReference type="AlphaFoldDB" id="A0A5N0T3X4"/>
<evidence type="ECO:0000256" key="6">
    <source>
        <dbReference type="ARBA" id="ARBA00022960"/>
    </source>
</evidence>
<feature type="domain" description="Mur ligase C-terminal" evidence="13">
    <location>
        <begin position="313"/>
        <end position="432"/>
    </location>
</feature>
<keyword evidence="1 10" id="KW-0963">Cytoplasm</keyword>
<protein>
    <recommendedName>
        <fullName evidence="10 11">UDP-N-acetylmuramoyl-tripeptide--D-alanyl-D-alanine ligase</fullName>
        <ecNumber evidence="10 11">6.3.2.10</ecNumber>
    </recommendedName>
    <alternativeName>
        <fullName evidence="10">D-alanyl-D-alanine-adding enzyme</fullName>
    </alternativeName>
</protein>
<dbReference type="Proteomes" id="UP000325372">
    <property type="component" value="Unassembled WGS sequence"/>
</dbReference>
<dbReference type="GO" id="GO:0047480">
    <property type="term" value="F:UDP-N-acetylmuramoyl-tripeptide-D-alanyl-D-alanine ligase activity"/>
    <property type="evidence" value="ECO:0007669"/>
    <property type="project" value="UniProtKB-UniRule"/>
</dbReference>
<evidence type="ECO:0000256" key="2">
    <source>
        <dbReference type="ARBA" id="ARBA00022598"/>
    </source>
</evidence>
<comment type="pathway">
    <text evidence="10 11">Cell wall biogenesis; peptidoglycan biosynthesis.</text>
</comment>
<dbReference type="NCBIfam" id="TIGR01143">
    <property type="entry name" value="murF"/>
    <property type="match status" value="1"/>
</dbReference>
<dbReference type="GO" id="GO:0008766">
    <property type="term" value="F:UDP-N-acetylmuramoylalanyl-D-glutamyl-2,6-diaminopimelate-D-alanyl-D-alanine ligase activity"/>
    <property type="evidence" value="ECO:0007669"/>
    <property type="project" value="RHEA"/>
</dbReference>
<dbReference type="Gene3D" id="3.40.1190.10">
    <property type="entry name" value="Mur-like, catalytic domain"/>
    <property type="match status" value="1"/>
</dbReference>
<dbReference type="GO" id="GO:0008360">
    <property type="term" value="P:regulation of cell shape"/>
    <property type="evidence" value="ECO:0007669"/>
    <property type="project" value="UniProtKB-KW"/>
</dbReference>
<proteinExistence type="inferred from homology"/>
<comment type="similarity">
    <text evidence="10">Belongs to the MurCDEF family. MurF subfamily.</text>
</comment>
<dbReference type="InterPro" id="IPR004101">
    <property type="entry name" value="Mur_ligase_C"/>
</dbReference>
<evidence type="ECO:0000256" key="1">
    <source>
        <dbReference type="ARBA" id="ARBA00022490"/>
    </source>
</evidence>
<feature type="binding site" evidence="10">
    <location>
        <begin position="109"/>
        <end position="115"/>
    </location>
    <ligand>
        <name>ATP</name>
        <dbReference type="ChEBI" id="CHEBI:30616"/>
    </ligand>
</feature>
<dbReference type="InterPro" id="IPR035911">
    <property type="entry name" value="MurE/MurF_N"/>
</dbReference>
<evidence type="ECO:0000256" key="10">
    <source>
        <dbReference type="HAMAP-Rule" id="MF_02019"/>
    </source>
</evidence>
<evidence type="ECO:0000256" key="7">
    <source>
        <dbReference type="ARBA" id="ARBA00022984"/>
    </source>
</evidence>
<dbReference type="Gene3D" id="3.40.1390.10">
    <property type="entry name" value="MurE/MurF, N-terminal domain"/>
    <property type="match status" value="1"/>
</dbReference>
<comment type="catalytic activity">
    <reaction evidence="10 11">
        <text>D-alanyl-D-alanine + UDP-N-acetyl-alpha-D-muramoyl-L-alanyl-gamma-D-glutamyl-meso-2,6-diaminopimelate + ATP = UDP-N-acetyl-alpha-D-muramoyl-L-alanyl-gamma-D-glutamyl-meso-2,6-diaminopimeloyl-D-alanyl-D-alanine + ADP + phosphate + H(+)</text>
        <dbReference type="Rhea" id="RHEA:28374"/>
        <dbReference type="ChEBI" id="CHEBI:15378"/>
        <dbReference type="ChEBI" id="CHEBI:30616"/>
        <dbReference type="ChEBI" id="CHEBI:43474"/>
        <dbReference type="ChEBI" id="CHEBI:57822"/>
        <dbReference type="ChEBI" id="CHEBI:61386"/>
        <dbReference type="ChEBI" id="CHEBI:83905"/>
        <dbReference type="ChEBI" id="CHEBI:456216"/>
        <dbReference type="EC" id="6.3.2.10"/>
    </reaction>
</comment>
<accession>A0A5N0T3X4</accession>
<keyword evidence="5 10" id="KW-0067">ATP-binding</keyword>
<keyword evidence="2 10" id="KW-0436">Ligase</keyword>
<dbReference type="Pfam" id="PF02875">
    <property type="entry name" value="Mur_ligase_C"/>
    <property type="match status" value="1"/>
</dbReference>
<comment type="subcellular location">
    <subcellularLocation>
        <location evidence="10 11">Cytoplasm</location>
    </subcellularLocation>
</comment>
<evidence type="ECO:0000259" key="13">
    <source>
        <dbReference type="Pfam" id="PF02875"/>
    </source>
</evidence>
<comment type="function">
    <text evidence="10 11">Involved in cell wall formation. Catalyzes the final step in the synthesis of UDP-N-acetylmuramoyl-pentapeptide, the precursor of murein.</text>
</comment>
<keyword evidence="4 10" id="KW-0547">Nucleotide-binding</keyword>
<dbReference type="InterPro" id="IPR036565">
    <property type="entry name" value="Mur-like_cat_sf"/>
</dbReference>
<dbReference type="InterPro" id="IPR036615">
    <property type="entry name" value="Mur_ligase_C_dom_sf"/>
</dbReference>
<dbReference type="HAMAP" id="MF_02019">
    <property type="entry name" value="MurF"/>
    <property type="match status" value="1"/>
</dbReference>
<dbReference type="InterPro" id="IPR005863">
    <property type="entry name" value="UDP-N-AcMur_synth"/>
</dbReference>
<dbReference type="SUPFAM" id="SSF53244">
    <property type="entry name" value="MurD-like peptide ligases, peptide-binding domain"/>
    <property type="match status" value="1"/>
</dbReference>
<sequence>MTLHDAARALGIEPTGAMAETTFEGVVIDSRQVAPGMLFAAIPGERVDGHDFVAAAKVAGACAALVERDPGEQAAGLPLLRVDSVQTALGQLASAWRDTVTPKVAAITGSNGKTTTKEMLTSILSRQSHVLATRGNFNNELGLPLTLFRLARSHQFAVLEMGAGKAGDIRYLAGIAKPDVGVITNVGPAHLRGFGDEEGVARAKGEMYGALPASGFAVLNIDEPWAPLWRELNTAGHTLCFGRDADAADITVTGEPGGRRMVRTPAGEFRLSLHLPGEHNVMNALAATAMALALDIPLDTIREGLAATLPVPGRLNMVETESGWTVLDDTYNANPASLYAALQVLAGQAGEPWLVLGDMKELGRNSDALHAEMGEAAASLGVRRLYALGGHAAHAARGFGDGGQAFDSLEALLEALLADLHAGVSVLVKGSRGMAMERVVEAVTRRAECC</sequence>
<dbReference type="GO" id="GO:0009252">
    <property type="term" value="P:peptidoglycan biosynthetic process"/>
    <property type="evidence" value="ECO:0007669"/>
    <property type="project" value="UniProtKB-UniRule"/>
</dbReference>
<evidence type="ECO:0000256" key="8">
    <source>
        <dbReference type="ARBA" id="ARBA00023306"/>
    </source>
</evidence>
<feature type="domain" description="Mur ligase central" evidence="14">
    <location>
        <begin position="107"/>
        <end position="291"/>
    </location>
</feature>
<dbReference type="Pfam" id="PF08245">
    <property type="entry name" value="Mur_ligase_M"/>
    <property type="match status" value="1"/>
</dbReference>
<keyword evidence="3 10" id="KW-0132">Cell division</keyword>
<dbReference type="PANTHER" id="PTHR43024:SF1">
    <property type="entry name" value="UDP-N-ACETYLMURAMOYL-TRIPEPTIDE--D-ALANYL-D-ALANINE LIGASE"/>
    <property type="match status" value="1"/>
</dbReference>
<dbReference type="GO" id="GO:0051301">
    <property type="term" value="P:cell division"/>
    <property type="evidence" value="ECO:0007669"/>
    <property type="project" value="UniProtKB-KW"/>
</dbReference>
<dbReference type="GO" id="GO:0005524">
    <property type="term" value="F:ATP binding"/>
    <property type="evidence" value="ECO:0007669"/>
    <property type="project" value="UniProtKB-UniRule"/>
</dbReference>
<dbReference type="InterPro" id="IPR051046">
    <property type="entry name" value="MurCDEF_CellWall_CoF430Synth"/>
</dbReference>
<name>A0A5N0T3X4_9GAMM</name>
<evidence type="ECO:0000256" key="4">
    <source>
        <dbReference type="ARBA" id="ARBA00022741"/>
    </source>
</evidence>
<keyword evidence="16" id="KW-1185">Reference proteome</keyword>
<dbReference type="EMBL" id="VYXP01000012">
    <property type="protein sequence ID" value="KAA9129765.1"/>
    <property type="molecule type" value="Genomic_DNA"/>
</dbReference>
<keyword evidence="6 10" id="KW-0133">Cell shape</keyword>
<keyword evidence="7 10" id="KW-0573">Peptidoglycan synthesis</keyword>
<dbReference type="SUPFAM" id="SSF53623">
    <property type="entry name" value="MurD-like peptide ligases, catalytic domain"/>
    <property type="match status" value="1"/>
</dbReference>
<dbReference type="UniPathway" id="UPA00219"/>
<dbReference type="Pfam" id="PF01225">
    <property type="entry name" value="Mur_ligase"/>
    <property type="match status" value="1"/>
</dbReference>
<keyword evidence="8 10" id="KW-0131">Cell cycle</keyword>
<dbReference type="PANTHER" id="PTHR43024">
    <property type="entry name" value="UDP-N-ACETYLMURAMOYL-TRIPEPTIDE--D-ALANYL-D-ALANINE LIGASE"/>
    <property type="match status" value="1"/>
</dbReference>
<evidence type="ECO:0000313" key="16">
    <source>
        <dbReference type="Proteomes" id="UP000325372"/>
    </source>
</evidence>
<evidence type="ECO:0000259" key="14">
    <source>
        <dbReference type="Pfam" id="PF08245"/>
    </source>
</evidence>
<evidence type="ECO:0000256" key="3">
    <source>
        <dbReference type="ARBA" id="ARBA00022618"/>
    </source>
</evidence>
<dbReference type="Gene3D" id="3.90.190.20">
    <property type="entry name" value="Mur ligase, C-terminal domain"/>
    <property type="match status" value="1"/>
</dbReference>
<feature type="domain" description="Mur ligase N-terminal catalytic" evidence="12">
    <location>
        <begin position="23"/>
        <end position="96"/>
    </location>
</feature>
<dbReference type="InterPro" id="IPR013221">
    <property type="entry name" value="Mur_ligase_cen"/>
</dbReference>
<evidence type="ECO:0000259" key="12">
    <source>
        <dbReference type="Pfam" id="PF01225"/>
    </source>
</evidence>